<dbReference type="Pfam" id="PF21943">
    <property type="entry name" value="TetR_C_46"/>
    <property type="match status" value="1"/>
</dbReference>
<evidence type="ECO:0000256" key="1">
    <source>
        <dbReference type="ARBA" id="ARBA00023015"/>
    </source>
</evidence>
<keyword evidence="7" id="KW-1185">Reference proteome</keyword>
<sequence length="214" mass="24440">MSIRDERKQQSRQALLDAALKLSTSGRSFSTISLREIAREVGLVPTAFYRHFEDMDQLGCELVEQVSSRLKAVILQLRQGYFIQHNAKTRSSVELFFKAVDESPQDWLFFIAERWGGSLAVRQEIADEIDILIAGLGQDLTESTSFKHVESADDLMVISSILINLSFTWAMTWRTLRENLSAPALNQQQQLYIDQVAVQVRLLFRGIENWQSAE</sequence>
<dbReference type="RefSeq" id="WP_092621791.1">
    <property type="nucleotide sequence ID" value="NZ_FMYK01000015.1"/>
</dbReference>
<dbReference type="SUPFAM" id="SSF46689">
    <property type="entry name" value="Homeodomain-like"/>
    <property type="match status" value="1"/>
</dbReference>
<evidence type="ECO:0000313" key="6">
    <source>
        <dbReference type="EMBL" id="SDC78437.1"/>
    </source>
</evidence>
<dbReference type="PROSITE" id="PS50977">
    <property type="entry name" value="HTH_TETR_2"/>
    <property type="match status" value="1"/>
</dbReference>
<dbReference type="Proteomes" id="UP000242317">
    <property type="component" value="Unassembled WGS sequence"/>
</dbReference>
<evidence type="ECO:0000256" key="3">
    <source>
        <dbReference type="ARBA" id="ARBA00023163"/>
    </source>
</evidence>
<accession>A0A1G6PG60</accession>
<name>A0A1G6PG60_9GAMM</name>
<feature type="DNA-binding region" description="H-T-H motif" evidence="4">
    <location>
        <begin position="33"/>
        <end position="52"/>
    </location>
</feature>
<dbReference type="EMBL" id="FMYK01000015">
    <property type="protein sequence ID" value="SDC78437.1"/>
    <property type="molecule type" value="Genomic_DNA"/>
</dbReference>
<keyword evidence="1" id="KW-0805">Transcription regulation</keyword>
<dbReference type="InterPro" id="IPR050692">
    <property type="entry name" value="HTH_transcr_repressor_FabR"/>
</dbReference>
<dbReference type="AlphaFoldDB" id="A0A1G6PG60"/>
<gene>
    <name evidence="6" type="ORF">SAMN05421749_11510</name>
</gene>
<organism evidence="6 7">
    <name type="scientific">Acinetobacter marinus</name>
    <dbReference type="NCBI Taxonomy" id="281375"/>
    <lineage>
        <taxon>Bacteria</taxon>
        <taxon>Pseudomonadati</taxon>
        <taxon>Pseudomonadota</taxon>
        <taxon>Gammaproteobacteria</taxon>
        <taxon>Moraxellales</taxon>
        <taxon>Moraxellaceae</taxon>
        <taxon>Acinetobacter</taxon>
    </lineage>
</organism>
<evidence type="ECO:0000313" key="7">
    <source>
        <dbReference type="Proteomes" id="UP000242317"/>
    </source>
</evidence>
<evidence type="ECO:0000256" key="4">
    <source>
        <dbReference type="PROSITE-ProRule" id="PRU00335"/>
    </source>
</evidence>
<keyword evidence="2 4" id="KW-0238">DNA-binding</keyword>
<dbReference type="Gene3D" id="1.10.10.60">
    <property type="entry name" value="Homeodomain-like"/>
    <property type="match status" value="1"/>
</dbReference>
<protein>
    <submittedName>
        <fullName evidence="6">Transcriptional regulator, TetR family</fullName>
    </submittedName>
</protein>
<keyword evidence="3" id="KW-0804">Transcription</keyword>
<feature type="domain" description="HTH tetR-type" evidence="5">
    <location>
        <begin position="9"/>
        <end position="70"/>
    </location>
</feature>
<dbReference type="Pfam" id="PF00440">
    <property type="entry name" value="TetR_N"/>
    <property type="match status" value="1"/>
</dbReference>
<dbReference type="Gene3D" id="1.10.357.10">
    <property type="entry name" value="Tetracycline Repressor, domain 2"/>
    <property type="match status" value="1"/>
</dbReference>
<dbReference type="InterPro" id="IPR001647">
    <property type="entry name" value="HTH_TetR"/>
</dbReference>
<evidence type="ECO:0000256" key="2">
    <source>
        <dbReference type="ARBA" id="ARBA00023125"/>
    </source>
</evidence>
<dbReference type="PANTHER" id="PTHR47752">
    <property type="entry name" value="HTH-TYPE TRANSCRIPTIONAL REPRESSOR FABR"/>
    <property type="match status" value="1"/>
</dbReference>
<dbReference type="InterPro" id="IPR009057">
    <property type="entry name" value="Homeodomain-like_sf"/>
</dbReference>
<dbReference type="PANTHER" id="PTHR47752:SF1">
    <property type="entry name" value="HTH-TYPE TRANSCRIPTIONAL REPRESSOR FABR"/>
    <property type="match status" value="1"/>
</dbReference>
<dbReference type="OrthoDB" id="8617654at2"/>
<reference evidence="7" key="1">
    <citation type="submission" date="2016-09" db="EMBL/GenBank/DDBJ databases">
        <authorList>
            <person name="Varghese N."/>
            <person name="Submissions S."/>
        </authorList>
    </citation>
    <scope>NUCLEOTIDE SEQUENCE [LARGE SCALE GENOMIC DNA]</scope>
    <source>
        <strain evidence="7">ANC 3699</strain>
    </source>
</reference>
<dbReference type="GO" id="GO:0003677">
    <property type="term" value="F:DNA binding"/>
    <property type="evidence" value="ECO:0007669"/>
    <property type="project" value="UniProtKB-UniRule"/>
</dbReference>
<dbReference type="InterPro" id="IPR054129">
    <property type="entry name" value="DesT_TetR_C"/>
</dbReference>
<evidence type="ECO:0000259" key="5">
    <source>
        <dbReference type="PROSITE" id="PS50977"/>
    </source>
</evidence>
<proteinExistence type="predicted"/>